<comment type="caution">
    <text evidence="2">The sequence shown here is derived from an EMBL/GenBank/DDBJ whole genome shotgun (WGS) entry which is preliminary data.</text>
</comment>
<dbReference type="AlphaFoldDB" id="A0A9Q1M1V1"/>
<accession>A0A9Q1M1V1</accession>
<feature type="compositionally biased region" description="Basic and acidic residues" evidence="1">
    <location>
        <begin position="55"/>
        <end position="83"/>
    </location>
</feature>
<feature type="compositionally biased region" description="Basic and acidic residues" evidence="1">
    <location>
        <begin position="1"/>
        <end position="28"/>
    </location>
</feature>
<dbReference type="Proteomes" id="UP001152561">
    <property type="component" value="Unassembled WGS sequence"/>
</dbReference>
<protein>
    <submittedName>
        <fullName evidence="2">Uncharacterized protein</fullName>
    </submittedName>
</protein>
<gene>
    <name evidence="2" type="ORF">K7X08_032632</name>
</gene>
<sequence length="127" mass="14079">MQNDTEHNTGEQEISHPLEMLSKYHHEGIPIVEQGGLIPGEPPDRMGSESSTEQHNAERPQDFNKAKVEIEKDQQRDEHKNAAEQEAEIAVSTASNVQEKGVPDIEDDIGEDDEVTNTCNTTSLTSN</sequence>
<evidence type="ECO:0000256" key="1">
    <source>
        <dbReference type="SAM" id="MobiDB-lite"/>
    </source>
</evidence>
<name>A0A9Q1M1V1_9SOLA</name>
<evidence type="ECO:0000313" key="2">
    <source>
        <dbReference type="EMBL" id="KAJ8546558.1"/>
    </source>
</evidence>
<feature type="region of interest" description="Disordered" evidence="1">
    <location>
        <begin position="1"/>
        <end position="127"/>
    </location>
</feature>
<organism evidence="2 3">
    <name type="scientific">Anisodus acutangulus</name>
    <dbReference type="NCBI Taxonomy" id="402998"/>
    <lineage>
        <taxon>Eukaryota</taxon>
        <taxon>Viridiplantae</taxon>
        <taxon>Streptophyta</taxon>
        <taxon>Embryophyta</taxon>
        <taxon>Tracheophyta</taxon>
        <taxon>Spermatophyta</taxon>
        <taxon>Magnoliopsida</taxon>
        <taxon>eudicotyledons</taxon>
        <taxon>Gunneridae</taxon>
        <taxon>Pentapetalae</taxon>
        <taxon>asterids</taxon>
        <taxon>lamiids</taxon>
        <taxon>Solanales</taxon>
        <taxon>Solanaceae</taxon>
        <taxon>Solanoideae</taxon>
        <taxon>Hyoscyameae</taxon>
        <taxon>Anisodus</taxon>
    </lineage>
</organism>
<evidence type="ECO:0000313" key="3">
    <source>
        <dbReference type="Proteomes" id="UP001152561"/>
    </source>
</evidence>
<reference evidence="3" key="1">
    <citation type="journal article" date="2023" name="Proc. Natl. Acad. Sci. U.S.A.">
        <title>Genomic and structural basis for evolution of tropane alkaloid biosynthesis.</title>
        <authorList>
            <person name="Wanga Y.-J."/>
            <person name="Taina T."/>
            <person name="Yua J.-Y."/>
            <person name="Lia J."/>
            <person name="Xua B."/>
            <person name="Chenc J."/>
            <person name="D'Auriad J.C."/>
            <person name="Huanga J.-P."/>
            <person name="Huanga S.-X."/>
        </authorList>
    </citation>
    <scope>NUCLEOTIDE SEQUENCE [LARGE SCALE GENOMIC DNA]</scope>
    <source>
        <strain evidence="3">cv. KIB-2019</strain>
    </source>
</reference>
<keyword evidence="3" id="KW-1185">Reference proteome</keyword>
<feature type="compositionally biased region" description="Acidic residues" evidence="1">
    <location>
        <begin position="104"/>
        <end position="115"/>
    </location>
</feature>
<feature type="compositionally biased region" description="Low complexity" evidence="1">
    <location>
        <begin position="116"/>
        <end position="127"/>
    </location>
</feature>
<dbReference type="EMBL" id="JAJAGQ010000013">
    <property type="protein sequence ID" value="KAJ8546558.1"/>
    <property type="molecule type" value="Genomic_DNA"/>
</dbReference>
<proteinExistence type="predicted"/>